<keyword evidence="2" id="KW-1185">Reference proteome</keyword>
<dbReference type="Proteomes" id="UP000314294">
    <property type="component" value="Unassembled WGS sequence"/>
</dbReference>
<reference evidence="1 2" key="1">
    <citation type="submission" date="2019-03" db="EMBL/GenBank/DDBJ databases">
        <title>First draft genome of Liparis tanakae, snailfish: a comprehensive survey of snailfish specific genes.</title>
        <authorList>
            <person name="Kim W."/>
            <person name="Song I."/>
            <person name="Jeong J.-H."/>
            <person name="Kim D."/>
            <person name="Kim S."/>
            <person name="Ryu S."/>
            <person name="Song J.Y."/>
            <person name="Lee S.K."/>
        </authorList>
    </citation>
    <scope>NUCLEOTIDE SEQUENCE [LARGE SCALE GENOMIC DNA]</scope>
    <source>
        <tissue evidence="1">Muscle</tissue>
    </source>
</reference>
<organism evidence="1 2">
    <name type="scientific">Liparis tanakae</name>
    <name type="common">Tanaka's snailfish</name>
    <dbReference type="NCBI Taxonomy" id="230148"/>
    <lineage>
        <taxon>Eukaryota</taxon>
        <taxon>Metazoa</taxon>
        <taxon>Chordata</taxon>
        <taxon>Craniata</taxon>
        <taxon>Vertebrata</taxon>
        <taxon>Euteleostomi</taxon>
        <taxon>Actinopterygii</taxon>
        <taxon>Neopterygii</taxon>
        <taxon>Teleostei</taxon>
        <taxon>Neoteleostei</taxon>
        <taxon>Acanthomorphata</taxon>
        <taxon>Eupercaria</taxon>
        <taxon>Perciformes</taxon>
        <taxon>Cottioidei</taxon>
        <taxon>Cottales</taxon>
        <taxon>Liparidae</taxon>
        <taxon>Liparis</taxon>
    </lineage>
</organism>
<sequence length="88" mass="10128">MDNSPPSVNHKECPLFNPEAPDKLQAVWTSQAGRLQQDQKQIDQADVSGHNNERLLMLMRDKVTSLWLGKKSNHRKGQRVREVLFCCK</sequence>
<dbReference type="AlphaFoldDB" id="A0A4Z2HNG3"/>
<gene>
    <name evidence="1" type="ORF">EYF80_023209</name>
</gene>
<dbReference type="EMBL" id="SRLO01000217">
    <property type="protein sequence ID" value="TNN66523.1"/>
    <property type="molecule type" value="Genomic_DNA"/>
</dbReference>
<evidence type="ECO:0000313" key="1">
    <source>
        <dbReference type="EMBL" id="TNN66523.1"/>
    </source>
</evidence>
<proteinExistence type="predicted"/>
<comment type="caution">
    <text evidence="1">The sequence shown here is derived from an EMBL/GenBank/DDBJ whole genome shotgun (WGS) entry which is preliminary data.</text>
</comment>
<accession>A0A4Z2HNG3</accession>
<protein>
    <submittedName>
        <fullName evidence="1">Uncharacterized protein</fullName>
    </submittedName>
</protein>
<evidence type="ECO:0000313" key="2">
    <source>
        <dbReference type="Proteomes" id="UP000314294"/>
    </source>
</evidence>
<name>A0A4Z2HNG3_9TELE</name>